<dbReference type="RefSeq" id="WP_179544826.1">
    <property type="nucleotide sequence ID" value="NZ_CP060009.1"/>
</dbReference>
<protein>
    <submittedName>
        <fullName evidence="5">Carbon storage regulator</fullName>
    </submittedName>
</protein>
<accession>A0ABX6SCK4</accession>
<evidence type="ECO:0000256" key="4">
    <source>
        <dbReference type="ARBA" id="ARBA00023159"/>
    </source>
</evidence>
<dbReference type="Pfam" id="PF02599">
    <property type="entry name" value="CsrA"/>
    <property type="match status" value="1"/>
</dbReference>
<proteinExistence type="predicted"/>
<dbReference type="Gene3D" id="2.60.40.4380">
    <property type="entry name" value="Translational regulator CsrA"/>
    <property type="match status" value="1"/>
</dbReference>
<dbReference type="InterPro" id="IPR003751">
    <property type="entry name" value="CsrA"/>
</dbReference>
<evidence type="ECO:0000256" key="1">
    <source>
        <dbReference type="ARBA" id="ARBA00022490"/>
    </source>
</evidence>
<keyword evidence="3" id="KW-0694">RNA-binding</keyword>
<dbReference type="InterPro" id="IPR036107">
    <property type="entry name" value="CsrA_sf"/>
</dbReference>
<dbReference type="PANTHER" id="PTHR34984:SF1">
    <property type="entry name" value="CARBON STORAGE REGULATOR"/>
    <property type="match status" value="1"/>
</dbReference>
<reference evidence="5 6" key="1">
    <citation type="journal article" date="2020" name="Microbiol. Resour. Announc.">
        <title>Complete genome sequences of four natural Pseudomonas isolates that catabolize a wide range of aromatic compounds relevant to lignin valorization.</title>
        <authorList>
            <person name="Hatmaker E.A."/>
            <person name="Presley G."/>
            <person name="Cannon O."/>
            <person name="Guss A.M."/>
            <person name="Elkins J.G."/>
        </authorList>
    </citation>
    <scope>NUCLEOTIDE SEQUENCE [LARGE SCALE GENOMIC DNA]</scope>
    <source>
        <strain evidence="5 6">B10D7D</strain>
    </source>
</reference>
<organism evidence="5 6">
    <name type="scientific">Pseudomonas sediminis</name>
    <dbReference type="NCBI Taxonomy" id="1691904"/>
    <lineage>
        <taxon>Bacteria</taxon>
        <taxon>Pseudomonadati</taxon>
        <taxon>Pseudomonadota</taxon>
        <taxon>Gammaproteobacteria</taxon>
        <taxon>Pseudomonadales</taxon>
        <taxon>Pseudomonadaceae</taxon>
        <taxon>Pseudomonas</taxon>
    </lineage>
</organism>
<evidence type="ECO:0000313" key="5">
    <source>
        <dbReference type="EMBL" id="QNG99171.1"/>
    </source>
</evidence>
<evidence type="ECO:0000256" key="3">
    <source>
        <dbReference type="ARBA" id="ARBA00022884"/>
    </source>
</evidence>
<keyword evidence="6" id="KW-1185">Reference proteome</keyword>
<evidence type="ECO:0000256" key="2">
    <source>
        <dbReference type="ARBA" id="ARBA00022845"/>
    </source>
</evidence>
<keyword evidence="1" id="KW-0963">Cytoplasm</keyword>
<gene>
    <name evidence="5" type="ORF">HNQ25_12635</name>
</gene>
<dbReference type="SUPFAM" id="SSF117130">
    <property type="entry name" value="CsrA-like"/>
    <property type="match status" value="1"/>
</dbReference>
<keyword evidence="2" id="KW-0810">Translation regulation</keyword>
<evidence type="ECO:0000313" key="6">
    <source>
        <dbReference type="Proteomes" id="UP000515254"/>
    </source>
</evidence>
<dbReference type="Proteomes" id="UP000515254">
    <property type="component" value="Chromosome"/>
</dbReference>
<dbReference type="EMBL" id="CP060009">
    <property type="protein sequence ID" value="QNG99171.1"/>
    <property type="molecule type" value="Genomic_DNA"/>
</dbReference>
<dbReference type="PANTHER" id="PTHR34984">
    <property type="entry name" value="CARBON STORAGE REGULATOR"/>
    <property type="match status" value="1"/>
</dbReference>
<sequence>MSLVITRRAGEKIYIFLEPNADLDSIVKTLVTTGIEIKVTSIKGSQVKVGIEAPSELTVLREELCEF</sequence>
<keyword evidence="4" id="KW-0010">Activator</keyword>
<name>A0ABX6SCK4_9PSED</name>